<keyword evidence="2" id="KW-1185">Reference proteome</keyword>
<accession>A0ACB9PY52</accession>
<reference evidence="1 2" key="1">
    <citation type="journal article" date="2022" name="DNA Res.">
        <title>Chromosomal-level genome assembly of the orchid tree Bauhinia variegata (Leguminosae; Cercidoideae) supports the allotetraploid origin hypothesis of Bauhinia.</title>
        <authorList>
            <person name="Zhong Y."/>
            <person name="Chen Y."/>
            <person name="Zheng D."/>
            <person name="Pang J."/>
            <person name="Liu Y."/>
            <person name="Luo S."/>
            <person name="Meng S."/>
            <person name="Qian L."/>
            <person name="Wei D."/>
            <person name="Dai S."/>
            <person name="Zhou R."/>
        </authorList>
    </citation>
    <scope>NUCLEOTIDE SEQUENCE [LARGE SCALE GENOMIC DNA]</scope>
    <source>
        <strain evidence="1">BV-YZ2020</strain>
    </source>
</reference>
<organism evidence="1 2">
    <name type="scientific">Bauhinia variegata</name>
    <name type="common">Purple orchid tree</name>
    <name type="synonym">Phanera variegata</name>
    <dbReference type="NCBI Taxonomy" id="167791"/>
    <lineage>
        <taxon>Eukaryota</taxon>
        <taxon>Viridiplantae</taxon>
        <taxon>Streptophyta</taxon>
        <taxon>Embryophyta</taxon>
        <taxon>Tracheophyta</taxon>
        <taxon>Spermatophyta</taxon>
        <taxon>Magnoliopsida</taxon>
        <taxon>eudicotyledons</taxon>
        <taxon>Gunneridae</taxon>
        <taxon>Pentapetalae</taxon>
        <taxon>rosids</taxon>
        <taxon>fabids</taxon>
        <taxon>Fabales</taxon>
        <taxon>Fabaceae</taxon>
        <taxon>Cercidoideae</taxon>
        <taxon>Cercideae</taxon>
        <taxon>Bauhiniinae</taxon>
        <taxon>Bauhinia</taxon>
    </lineage>
</organism>
<evidence type="ECO:0000313" key="2">
    <source>
        <dbReference type="Proteomes" id="UP000828941"/>
    </source>
</evidence>
<proteinExistence type="predicted"/>
<protein>
    <submittedName>
        <fullName evidence="1">Uncharacterized protein</fullName>
    </submittedName>
</protein>
<comment type="caution">
    <text evidence="1">The sequence shown here is derived from an EMBL/GenBank/DDBJ whole genome shotgun (WGS) entry which is preliminary data.</text>
</comment>
<name>A0ACB9PY52_BAUVA</name>
<evidence type="ECO:0000313" key="1">
    <source>
        <dbReference type="EMBL" id="KAI4353667.1"/>
    </source>
</evidence>
<sequence length="85" mass="9685">MFKNTFQSGFLSILYSLGSKPLQILDKEVVNGHIKRPQDEDIQSNAITRVKPYICTMPPKMDEGWNQIQLNLADLTKRAYGRDGT</sequence>
<dbReference type="EMBL" id="CM039427">
    <property type="protein sequence ID" value="KAI4353667.1"/>
    <property type="molecule type" value="Genomic_DNA"/>
</dbReference>
<gene>
    <name evidence="1" type="ORF">L6164_002599</name>
</gene>
<dbReference type="Proteomes" id="UP000828941">
    <property type="component" value="Chromosome 2"/>
</dbReference>